<keyword evidence="15" id="KW-1185">Reference proteome</keyword>
<dbReference type="Proteomes" id="UP001296943">
    <property type="component" value="Unassembled WGS sequence"/>
</dbReference>
<keyword evidence="5 12" id="KW-0249">Electron transport</keyword>
<keyword evidence="7 12" id="KW-0560">Oxidoreductase</keyword>
<reference evidence="14 15" key="1">
    <citation type="submission" date="2021-01" db="EMBL/GenBank/DDBJ databases">
        <title>Genomic Encyclopedia of Type Strains, Phase IV (KMG-IV): sequencing the most valuable type-strain genomes for metagenomic binning, comparative biology and taxonomic classification.</title>
        <authorList>
            <person name="Goeker M."/>
        </authorList>
    </citation>
    <scope>NUCLEOTIDE SEQUENCE [LARGE SCALE GENOMIC DNA]</scope>
    <source>
        <strain evidence="14 15">DSM 23711</strain>
    </source>
</reference>
<feature type="transmembrane region" description="Helical" evidence="13">
    <location>
        <begin position="12"/>
        <end position="36"/>
    </location>
</feature>
<dbReference type="InterPro" id="IPR012187">
    <property type="entry name" value="Disulphide_bond_form_BdbC"/>
</dbReference>
<dbReference type="HAMAP" id="MF_00287">
    <property type="entry name" value="BdbC"/>
    <property type="match status" value="1"/>
</dbReference>
<dbReference type="SUPFAM" id="SSF158442">
    <property type="entry name" value="DsbB-like"/>
    <property type="match status" value="1"/>
</dbReference>
<keyword evidence="11 12" id="KW-0676">Redox-active center</keyword>
<comment type="caution">
    <text evidence="12">Lacks conserved residue(s) required for the propagation of feature annotation.</text>
</comment>
<organism evidence="14 15">
    <name type="scientific">Aquibacillus albus</name>
    <dbReference type="NCBI Taxonomy" id="1168171"/>
    <lineage>
        <taxon>Bacteria</taxon>
        <taxon>Bacillati</taxon>
        <taxon>Bacillota</taxon>
        <taxon>Bacilli</taxon>
        <taxon>Bacillales</taxon>
        <taxon>Bacillaceae</taxon>
        <taxon>Aquibacillus</taxon>
    </lineage>
</organism>
<comment type="caution">
    <text evidence="14">The sequence shown here is derived from an EMBL/GenBank/DDBJ whole genome shotgun (WGS) entry which is preliminary data.</text>
</comment>
<evidence type="ECO:0000256" key="9">
    <source>
        <dbReference type="ARBA" id="ARBA00023157"/>
    </source>
</evidence>
<dbReference type="RefSeq" id="WP_204499096.1">
    <property type="nucleotide sequence ID" value="NZ_JAFBDR010000009.1"/>
</dbReference>
<evidence type="ECO:0000256" key="10">
    <source>
        <dbReference type="ARBA" id="ARBA00023186"/>
    </source>
</evidence>
<feature type="transmembrane region" description="Helical" evidence="13">
    <location>
        <begin position="112"/>
        <end position="138"/>
    </location>
</feature>
<evidence type="ECO:0000256" key="11">
    <source>
        <dbReference type="ARBA" id="ARBA00023284"/>
    </source>
</evidence>
<feature type="transmembrane region" description="Helical" evidence="13">
    <location>
        <begin position="42"/>
        <end position="60"/>
    </location>
</feature>
<keyword evidence="8 12" id="KW-0472">Membrane</keyword>
<dbReference type="InterPro" id="IPR003752">
    <property type="entry name" value="DiS_bond_form_DsbB/BdbC"/>
</dbReference>
<evidence type="ECO:0000256" key="12">
    <source>
        <dbReference type="HAMAP-Rule" id="MF_00287"/>
    </source>
</evidence>
<dbReference type="EMBL" id="JAFBDR010000009">
    <property type="protein sequence ID" value="MBM7571464.1"/>
    <property type="molecule type" value="Genomic_DNA"/>
</dbReference>
<keyword evidence="9 12" id="KW-1015">Disulfide bond</keyword>
<feature type="transmembrane region" description="Helical" evidence="13">
    <location>
        <begin position="67"/>
        <end position="86"/>
    </location>
</feature>
<dbReference type="PIRSF" id="PIRSF036659">
    <property type="entry name" value="BdbC"/>
    <property type="match status" value="1"/>
</dbReference>
<feature type="disulfide bond" description="Redox-active" evidence="12">
    <location>
        <begin position="38"/>
        <end position="41"/>
    </location>
</feature>
<dbReference type="NCBIfam" id="NF002849">
    <property type="entry name" value="PRK03113.1"/>
    <property type="match status" value="1"/>
</dbReference>
<dbReference type="Pfam" id="PF02600">
    <property type="entry name" value="DsbB"/>
    <property type="match status" value="1"/>
</dbReference>
<evidence type="ECO:0000256" key="13">
    <source>
        <dbReference type="SAM" id="Phobius"/>
    </source>
</evidence>
<keyword evidence="6 12" id="KW-1133">Transmembrane helix</keyword>
<comment type="subcellular location">
    <subcellularLocation>
        <location evidence="12">Cell membrane</location>
        <topology evidence="12">Multi-pass membrane protein</topology>
    </subcellularLocation>
    <subcellularLocation>
        <location evidence="1">Membrane</location>
        <topology evidence="1">Multi-pass membrane protein</topology>
    </subcellularLocation>
</comment>
<dbReference type="PANTHER" id="PTHR43469">
    <property type="entry name" value="DISULFIDE FORMATION PROTEIN-RELATED"/>
    <property type="match status" value="1"/>
</dbReference>
<protein>
    <recommendedName>
        <fullName evidence="12">Probable disulfide formation protein</fullName>
    </recommendedName>
    <alternativeName>
        <fullName evidence="12">Disulfide oxidoreductase</fullName>
    </alternativeName>
    <alternativeName>
        <fullName evidence="12">Thiol-disulfide oxidoreductase</fullName>
    </alternativeName>
</protein>
<keyword evidence="10 12" id="KW-0143">Chaperone</keyword>
<evidence type="ECO:0000256" key="6">
    <source>
        <dbReference type="ARBA" id="ARBA00022989"/>
    </source>
</evidence>
<evidence type="ECO:0000256" key="7">
    <source>
        <dbReference type="ARBA" id="ARBA00023002"/>
    </source>
</evidence>
<evidence type="ECO:0000256" key="4">
    <source>
        <dbReference type="ARBA" id="ARBA00022692"/>
    </source>
</evidence>
<keyword evidence="12" id="KW-1003">Cell membrane</keyword>
<evidence type="ECO:0000256" key="3">
    <source>
        <dbReference type="ARBA" id="ARBA00022448"/>
    </source>
</evidence>
<evidence type="ECO:0000313" key="15">
    <source>
        <dbReference type="Proteomes" id="UP001296943"/>
    </source>
</evidence>
<evidence type="ECO:0000256" key="1">
    <source>
        <dbReference type="ARBA" id="ARBA00004141"/>
    </source>
</evidence>
<comment type="similarity">
    <text evidence="2 12">Belongs to the DsbB family. BdbC subfamily.</text>
</comment>
<keyword evidence="3 12" id="KW-0813">Transport</keyword>
<evidence type="ECO:0000256" key="2">
    <source>
        <dbReference type="ARBA" id="ARBA00007602"/>
    </source>
</evidence>
<sequence length="142" mass="16093">MANELKIKEIILFIIWAQSLVATLGSLFFSEILGFIPCELCWYQRILMYPLVFIYGTSLYKRDFSIALPGLFLSGIGILVSAYHYLLQKVPTLHEAGAACGAIPCNMEYINYFGFITIPFLAFIGFVVVFGLHITLILQQRR</sequence>
<proteinExistence type="inferred from homology"/>
<evidence type="ECO:0000256" key="5">
    <source>
        <dbReference type="ARBA" id="ARBA00022982"/>
    </source>
</evidence>
<evidence type="ECO:0000313" key="14">
    <source>
        <dbReference type="EMBL" id="MBM7571464.1"/>
    </source>
</evidence>
<comment type="function">
    <text evidence="12">Required for disulfide bond formation in some proteins.</text>
</comment>
<gene>
    <name evidence="12" type="primary">bdbC</name>
    <name evidence="14" type="ORF">JOC48_001960</name>
</gene>
<accession>A0ABS2MZY0</accession>
<keyword evidence="4 12" id="KW-0812">Transmembrane</keyword>
<dbReference type="PANTHER" id="PTHR43469:SF1">
    <property type="entry name" value="SPBETA PROPHAGE-DERIVED DISULFIDE BOND FORMATION PROTEIN B"/>
    <property type="match status" value="1"/>
</dbReference>
<dbReference type="InterPro" id="IPR023380">
    <property type="entry name" value="DsbB-like_sf"/>
</dbReference>
<evidence type="ECO:0000256" key="8">
    <source>
        <dbReference type="ARBA" id="ARBA00023136"/>
    </source>
</evidence>
<name>A0ABS2MZY0_9BACI</name>
<dbReference type="Gene3D" id="1.20.1550.10">
    <property type="entry name" value="DsbB-like"/>
    <property type="match status" value="1"/>
</dbReference>